<evidence type="ECO:0000313" key="2">
    <source>
        <dbReference type="EMBL" id="AYJ85782.1"/>
    </source>
</evidence>
<proteinExistence type="predicted"/>
<accession>A0A494TET6</accession>
<dbReference type="KEGG" id="spha:D3Y57_07085"/>
<dbReference type="RefSeq" id="WP_121152407.1">
    <property type="nucleotide sequence ID" value="NZ_CP032829.1"/>
</dbReference>
<protein>
    <submittedName>
        <fullName evidence="2">Uncharacterized protein</fullName>
    </submittedName>
</protein>
<dbReference type="EMBL" id="CP032829">
    <property type="protein sequence ID" value="AYJ85782.1"/>
    <property type="molecule type" value="Genomic_DNA"/>
</dbReference>
<dbReference type="AlphaFoldDB" id="A0A494TET6"/>
<dbReference type="Proteomes" id="UP000276254">
    <property type="component" value="Chromosome"/>
</dbReference>
<sequence length="305" mass="31869">MIGTRAAKPIAPVPASPLVPMLPSPMLPGQSPQAPIASDAPMMGNWGDNPAVPDAPSIAPTNMAPPVIPNAHVSGNGIFDRIGDFVKSDEGRGALLRSGAATLNGGLGAGIAAGANFVDQRHQDAAKQQQLTMENRLKQMGLGIQQQSVDQTGQYQDGQLELNGVGKANDIARTEETARHNKRAESLTGRGQDVQMYGHNVTRENAVDSNNTSMRNTDVNSATSRYGSDNSLKGSMYGTDGRSFDTGQTIAAGIGSKASKSPSASALKVEVLPANAQPGDLTTGKYYRTAKGVAQWDGLKFISVN</sequence>
<feature type="region of interest" description="Disordered" evidence="1">
    <location>
        <begin position="209"/>
        <end position="232"/>
    </location>
</feature>
<organism evidence="2 3">
    <name type="scientific">Sphingomonas paeninsulae</name>
    <dbReference type="NCBI Taxonomy" id="2319844"/>
    <lineage>
        <taxon>Bacteria</taxon>
        <taxon>Pseudomonadati</taxon>
        <taxon>Pseudomonadota</taxon>
        <taxon>Alphaproteobacteria</taxon>
        <taxon>Sphingomonadales</taxon>
        <taxon>Sphingomonadaceae</taxon>
        <taxon>Sphingomonas</taxon>
    </lineage>
</organism>
<keyword evidence="3" id="KW-1185">Reference proteome</keyword>
<reference evidence="2 3" key="1">
    <citation type="submission" date="2018-09" db="EMBL/GenBank/DDBJ databases">
        <title>Sphingomonas peninsula sp. nov., isolated from fildes peninsula, Antarctic soil.</title>
        <authorList>
            <person name="Yingchao G."/>
        </authorList>
    </citation>
    <scope>NUCLEOTIDE SEQUENCE [LARGE SCALE GENOMIC DNA]</scope>
    <source>
        <strain evidence="2 3">YZ-8</strain>
    </source>
</reference>
<evidence type="ECO:0000313" key="3">
    <source>
        <dbReference type="Proteomes" id="UP000276254"/>
    </source>
</evidence>
<name>A0A494TET6_SPHPE</name>
<gene>
    <name evidence="2" type="ORF">D3Y57_07085</name>
</gene>
<evidence type="ECO:0000256" key="1">
    <source>
        <dbReference type="SAM" id="MobiDB-lite"/>
    </source>
</evidence>